<dbReference type="AlphaFoldDB" id="A0A0D2N112"/>
<evidence type="ECO:0000313" key="2">
    <source>
        <dbReference type="Proteomes" id="UP000054270"/>
    </source>
</evidence>
<organism evidence="1 2">
    <name type="scientific">Hypholoma sublateritium (strain FD-334 SS-4)</name>
    <dbReference type="NCBI Taxonomy" id="945553"/>
    <lineage>
        <taxon>Eukaryota</taxon>
        <taxon>Fungi</taxon>
        <taxon>Dikarya</taxon>
        <taxon>Basidiomycota</taxon>
        <taxon>Agaricomycotina</taxon>
        <taxon>Agaricomycetes</taxon>
        <taxon>Agaricomycetidae</taxon>
        <taxon>Agaricales</taxon>
        <taxon>Agaricineae</taxon>
        <taxon>Strophariaceae</taxon>
        <taxon>Hypholoma</taxon>
    </lineage>
</organism>
<name>A0A0D2N112_HYPSF</name>
<sequence>MTDIDARNELFGKLLLASAHLPLSSSIPIPPSTLCPARWTESLSPAAPSHNVPSSSSGFHVRTPSQLSLRFSTTFATVQADDNGDFELLPASFSRKEQAPTSTADRAPPLVRPRAPSVVVEPRALSPERLIKRASETVIMSPEPQRQRLAPVAPISQDGDVSMADVPSTSAPIIDSASASTTVNSGKSTIIAVVPAAHLFNDDVPVIPSQDDSIMDLTQEEPTPKFSTIDLDAHLSSDEDANNIKSLLNDDDLSSTCSP</sequence>
<proteinExistence type="predicted"/>
<dbReference type="EMBL" id="KN817853">
    <property type="protein sequence ID" value="KJA12889.1"/>
    <property type="molecule type" value="Genomic_DNA"/>
</dbReference>
<gene>
    <name evidence="1" type="ORF">HYPSUDRAFT_210022</name>
</gene>
<reference evidence="2" key="1">
    <citation type="submission" date="2014-04" db="EMBL/GenBank/DDBJ databases">
        <title>Evolutionary Origins and Diversification of the Mycorrhizal Mutualists.</title>
        <authorList>
            <consortium name="DOE Joint Genome Institute"/>
            <consortium name="Mycorrhizal Genomics Consortium"/>
            <person name="Kohler A."/>
            <person name="Kuo A."/>
            <person name="Nagy L.G."/>
            <person name="Floudas D."/>
            <person name="Copeland A."/>
            <person name="Barry K.W."/>
            <person name="Cichocki N."/>
            <person name="Veneault-Fourrey C."/>
            <person name="LaButti K."/>
            <person name="Lindquist E.A."/>
            <person name="Lipzen A."/>
            <person name="Lundell T."/>
            <person name="Morin E."/>
            <person name="Murat C."/>
            <person name="Riley R."/>
            <person name="Ohm R."/>
            <person name="Sun H."/>
            <person name="Tunlid A."/>
            <person name="Henrissat B."/>
            <person name="Grigoriev I.V."/>
            <person name="Hibbett D.S."/>
            <person name="Martin F."/>
        </authorList>
    </citation>
    <scope>NUCLEOTIDE SEQUENCE [LARGE SCALE GENOMIC DNA]</scope>
    <source>
        <strain evidence="2">FD-334 SS-4</strain>
    </source>
</reference>
<evidence type="ECO:0000313" key="1">
    <source>
        <dbReference type="EMBL" id="KJA12889.1"/>
    </source>
</evidence>
<protein>
    <submittedName>
        <fullName evidence="1">Uncharacterized protein</fullName>
    </submittedName>
</protein>
<dbReference type="Proteomes" id="UP000054270">
    <property type="component" value="Unassembled WGS sequence"/>
</dbReference>
<accession>A0A0D2N112</accession>
<keyword evidence="2" id="KW-1185">Reference proteome</keyword>